<dbReference type="NCBIfam" id="TIGR00254">
    <property type="entry name" value="GGDEF"/>
    <property type="match status" value="1"/>
</dbReference>
<evidence type="ECO:0000256" key="1">
    <source>
        <dbReference type="SAM" id="MobiDB-lite"/>
    </source>
</evidence>
<accession>A0A2K9N7T2</accession>
<dbReference type="OrthoDB" id="7366409at2"/>
<dbReference type="AlphaFoldDB" id="A0A2K9N7T2"/>
<dbReference type="InterPro" id="IPR043128">
    <property type="entry name" value="Rev_trsase/Diguanyl_cyclase"/>
</dbReference>
<feature type="transmembrane region" description="Helical" evidence="2">
    <location>
        <begin position="124"/>
        <end position="144"/>
    </location>
</feature>
<protein>
    <submittedName>
        <fullName evidence="3">Uncharacterized protein</fullName>
    </submittedName>
</protein>
<keyword evidence="2" id="KW-1133">Transmembrane helix</keyword>
<dbReference type="PROSITE" id="PS50887">
    <property type="entry name" value="GGDEF"/>
    <property type="match status" value="1"/>
</dbReference>
<name>A0A2K9N7T2_9PROT</name>
<dbReference type="InterPro" id="IPR000160">
    <property type="entry name" value="GGDEF_dom"/>
</dbReference>
<dbReference type="InterPro" id="IPR052163">
    <property type="entry name" value="DGC-Regulatory_Protein"/>
</dbReference>
<organism evidence="3 4">
    <name type="scientific">Niveispirillum cyanobacteriorum</name>
    <dbReference type="NCBI Taxonomy" id="1612173"/>
    <lineage>
        <taxon>Bacteria</taxon>
        <taxon>Pseudomonadati</taxon>
        <taxon>Pseudomonadota</taxon>
        <taxon>Alphaproteobacteria</taxon>
        <taxon>Rhodospirillales</taxon>
        <taxon>Azospirillaceae</taxon>
        <taxon>Niveispirillum</taxon>
    </lineage>
</organism>
<reference evidence="3 4" key="1">
    <citation type="submission" date="2017-12" db="EMBL/GenBank/DDBJ databases">
        <title>Genomes of bacteria within cyanobacterial aggregates.</title>
        <authorList>
            <person name="Cai H."/>
        </authorList>
    </citation>
    <scope>NUCLEOTIDE SEQUENCE [LARGE SCALE GENOMIC DNA]</scope>
    <source>
        <strain evidence="3 4">TH16</strain>
    </source>
</reference>
<dbReference type="EMBL" id="CP025611">
    <property type="protein sequence ID" value="AUN29190.1"/>
    <property type="molecule type" value="Genomic_DNA"/>
</dbReference>
<keyword evidence="2" id="KW-0472">Membrane</keyword>
<feature type="transmembrane region" description="Helical" evidence="2">
    <location>
        <begin position="99"/>
        <end position="118"/>
    </location>
</feature>
<evidence type="ECO:0000313" key="4">
    <source>
        <dbReference type="Proteomes" id="UP000234752"/>
    </source>
</evidence>
<proteinExistence type="predicted"/>
<dbReference type="InterPro" id="IPR029787">
    <property type="entry name" value="Nucleotide_cyclase"/>
</dbReference>
<keyword evidence="2" id="KW-0812">Transmembrane</keyword>
<dbReference type="PANTHER" id="PTHR46663">
    <property type="entry name" value="DIGUANYLATE CYCLASE DGCT-RELATED"/>
    <property type="match status" value="1"/>
</dbReference>
<dbReference type="RefSeq" id="WP_102110936.1">
    <property type="nucleotide sequence ID" value="NZ_BMGN01000004.1"/>
</dbReference>
<dbReference type="KEGG" id="ncb:C0V82_02200"/>
<evidence type="ECO:0000256" key="2">
    <source>
        <dbReference type="SAM" id="Phobius"/>
    </source>
</evidence>
<dbReference type="SUPFAM" id="SSF55073">
    <property type="entry name" value="Nucleotide cyclase"/>
    <property type="match status" value="1"/>
</dbReference>
<dbReference type="SMART" id="SM00267">
    <property type="entry name" value="GGDEF"/>
    <property type="match status" value="1"/>
</dbReference>
<feature type="transmembrane region" description="Helical" evidence="2">
    <location>
        <begin position="156"/>
        <end position="174"/>
    </location>
</feature>
<sequence length="408" mass="44684">MPGLDFFTMSTVVAALAVINAFALVLVWRINPGVDGLDVWSLSQTLHVSAWVLSVMVIQQVMTGPIYTVLNNSLNLASMILMLEGALRFRGFGRADARRLLVLAAMLTAVAISLLNREVVTRRYLWHDAICVLCLTGTALVMMWRTASHERLVHGMAAAFMLLMAAAAGWRWIVALTLEEGEKFPYLAVNSMIFTIVALCGLGWVFGLMLSVNMRVRQQVQAVSQIDPLTELANRRHLEAVLGRALARLGRGGPGFGLAFFDLDQFKSINDRYGHGGGDAMLCAVADRLRDGLRSSDEAARIGGDEFVVLFSNLDNGEGLDTACLRLRQMVEGPIVLGDDVEPVRISLGAALAPRDGRDIDSLLRHADQAMYADKRQRQEGRHTPTGNSRVIPFPIDEKGRPRGAAFN</sequence>
<dbReference type="Pfam" id="PF00990">
    <property type="entry name" value="GGDEF"/>
    <property type="match status" value="1"/>
</dbReference>
<feature type="compositionally biased region" description="Basic and acidic residues" evidence="1">
    <location>
        <begin position="372"/>
        <end position="383"/>
    </location>
</feature>
<keyword evidence="4" id="KW-1185">Reference proteome</keyword>
<gene>
    <name evidence="3" type="ORF">C0V82_02200</name>
</gene>
<feature type="transmembrane region" description="Helical" evidence="2">
    <location>
        <begin position="6"/>
        <end position="27"/>
    </location>
</feature>
<feature type="region of interest" description="Disordered" evidence="1">
    <location>
        <begin position="372"/>
        <end position="408"/>
    </location>
</feature>
<dbReference type="Proteomes" id="UP000234752">
    <property type="component" value="Chromosome eg_1"/>
</dbReference>
<dbReference type="Gene3D" id="3.30.70.270">
    <property type="match status" value="1"/>
</dbReference>
<dbReference type="PANTHER" id="PTHR46663:SF4">
    <property type="entry name" value="DIGUANYLATE CYCLASE DGCT-RELATED"/>
    <property type="match status" value="1"/>
</dbReference>
<dbReference type="CDD" id="cd01949">
    <property type="entry name" value="GGDEF"/>
    <property type="match status" value="1"/>
</dbReference>
<feature type="transmembrane region" description="Helical" evidence="2">
    <location>
        <begin position="186"/>
        <end position="210"/>
    </location>
</feature>
<evidence type="ECO:0000313" key="3">
    <source>
        <dbReference type="EMBL" id="AUN29190.1"/>
    </source>
</evidence>